<accession>A0A1S8GP43</accession>
<name>A0A1S8GP43_9PROT</name>
<gene>
    <name evidence="1" type="ORF">AL01_07835</name>
</gene>
<proteinExistence type="predicted"/>
<evidence type="ECO:0000313" key="2">
    <source>
        <dbReference type="Proteomes" id="UP000200980"/>
    </source>
</evidence>
<dbReference type="EMBL" id="JATM01000004">
    <property type="protein sequence ID" value="OOL17860.1"/>
    <property type="molecule type" value="Genomic_DNA"/>
</dbReference>
<keyword evidence="2" id="KW-1185">Reference proteome</keyword>
<comment type="caution">
    <text evidence="1">The sequence shown here is derived from an EMBL/GenBank/DDBJ whole genome shotgun (WGS) entry which is preliminary data.</text>
</comment>
<sequence length="59" mass="6812">MALFFVEAHFMQGPRYGTVRSSLLMRERLTGMCFASGCFCAQCNVINSWAWQLKESRDE</sequence>
<evidence type="ECO:0000313" key="1">
    <source>
        <dbReference type="EMBL" id="OOL17860.1"/>
    </source>
</evidence>
<dbReference type="AlphaFoldDB" id="A0A1S8GP43"/>
<organism evidence="1 2">
    <name type="scientific">Bombella intestini</name>
    <dbReference type="NCBI Taxonomy" id="1539051"/>
    <lineage>
        <taxon>Bacteria</taxon>
        <taxon>Pseudomonadati</taxon>
        <taxon>Pseudomonadota</taxon>
        <taxon>Alphaproteobacteria</taxon>
        <taxon>Acetobacterales</taxon>
        <taxon>Acetobacteraceae</taxon>
        <taxon>Bombella</taxon>
    </lineage>
</organism>
<dbReference type="Proteomes" id="UP000200980">
    <property type="component" value="Unassembled WGS sequence"/>
</dbReference>
<dbReference type="STRING" id="1539051.AL01_07835"/>
<reference evidence="1 2" key="1">
    <citation type="journal article" date="2016" name="PLoS ONE">
        <title>Whole-Genome Sequence Analysis of Bombella intestini LMG 28161T, a Novel Acetic Acid Bacterium Isolated from the Crop of a Red-Tailed Bumble Bee, Bombus lapidarius.</title>
        <authorList>
            <person name="Li L."/>
            <person name="Illeghems K."/>
            <person name="Van Kerrebroeck S."/>
            <person name="Borremans W."/>
            <person name="Cleenwerck I."/>
            <person name="Smagghe G."/>
            <person name="De Vuyst L."/>
            <person name="Vandamme P."/>
        </authorList>
    </citation>
    <scope>NUCLEOTIDE SEQUENCE [LARGE SCALE GENOMIC DNA]</scope>
    <source>
        <strain evidence="1 2">R-52487</strain>
    </source>
</reference>
<protein>
    <submittedName>
        <fullName evidence="1">Uncharacterized protein</fullName>
    </submittedName>
</protein>